<dbReference type="OrthoDB" id="7057889at2"/>
<proteinExistence type="predicted"/>
<evidence type="ECO:0000256" key="3">
    <source>
        <dbReference type="ARBA" id="ARBA00022989"/>
    </source>
</evidence>
<feature type="domain" description="AprE-like beta-barrel" evidence="6">
    <location>
        <begin position="330"/>
        <end position="416"/>
    </location>
</feature>
<dbReference type="AlphaFoldDB" id="A0A2I0QYY3"/>
<protein>
    <recommendedName>
        <fullName evidence="6">AprE-like beta-barrel domain-containing protein</fullName>
    </recommendedName>
</protein>
<keyword evidence="4 5" id="KW-0472">Membrane</keyword>
<feature type="transmembrane region" description="Helical" evidence="5">
    <location>
        <begin position="25"/>
        <end position="47"/>
    </location>
</feature>
<keyword evidence="3 5" id="KW-1133">Transmembrane helix</keyword>
<gene>
    <name evidence="7" type="ORF">CW751_14720</name>
</gene>
<evidence type="ECO:0000256" key="4">
    <source>
        <dbReference type="ARBA" id="ARBA00023136"/>
    </source>
</evidence>
<dbReference type="Gene3D" id="2.40.50.100">
    <property type="match status" value="1"/>
</dbReference>
<dbReference type="PRINTS" id="PR01490">
    <property type="entry name" value="RTXTOXIND"/>
</dbReference>
<dbReference type="InterPro" id="IPR011053">
    <property type="entry name" value="Single_hybrid_motif"/>
</dbReference>
<name>A0A2I0QYY3_9FLAO</name>
<evidence type="ECO:0000256" key="2">
    <source>
        <dbReference type="ARBA" id="ARBA00022692"/>
    </source>
</evidence>
<dbReference type="Pfam" id="PF26002">
    <property type="entry name" value="Beta-barrel_AprE"/>
    <property type="match status" value="1"/>
</dbReference>
<dbReference type="EMBL" id="PJNI01000026">
    <property type="protein sequence ID" value="PKR79517.1"/>
    <property type="molecule type" value="Genomic_DNA"/>
</dbReference>
<dbReference type="Gene3D" id="2.40.30.170">
    <property type="match status" value="1"/>
</dbReference>
<dbReference type="Proteomes" id="UP000236654">
    <property type="component" value="Unassembled WGS sequence"/>
</dbReference>
<evidence type="ECO:0000256" key="5">
    <source>
        <dbReference type="SAM" id="Phobius"/>
    </source>
</evidence>
<reference evidence="7 8" key="1">
    <citation type="submission" date="2017-12" db="EMBL/GenBank/DDBJ databases">
        <title>The draft genome sequence of Brumimicrobium saltpan LHR20.</title>
        <authorList>
            <person name="Do Z.-J."/>
            <person name="Luo H.-R."/>
        </authorList>
    </citation>
    <scope>NUCLEOTIDE SEQUENCE [LARGE SCALE GENOMIC DNA]</scope>
    <source>
        <strain evidence="7 8">LHR20</strain>
    </source>
</reference>
<evidence type="ECO:0000313" key="8">
    <source>
        <dbReference type="Proteomes" id="UP000236654"/>
    </source>
</evidence>
<evidence type="ECO:0000256" key="1">
    <source>
        <dbReference type="ARBA" id="ARBA00004167"/>
    </source>
</evidence>
<dbReference type="SUPFAM" id="SSF51230">
    <property type="entry name" value="Single hybrid motif"/>
    <property type="match status" value="1"/>
</dbReference>
<comment type="caution">
    <text evidence="7">The sequence shown here is derived from an EMBL/GenBank/DDBJ whole genome shotgun (WGS) entry which is preliminary data.</text>
</comment>
<sequence>MEEEKEINIRSEEVQEVLSHVPNWMIRWGITLILGLIIMVLVLSWFIKYPEVINGSINITTETAPIKLTAQINGRIQKLHVKNGDVVAKGEPIAVLENPLNEKAVLHLEHLMDTFQLHFKNDSLGAFNFSLPLPNFGDLQETVNRFRSVGQEYFSRKHNSYVTDRIDNVNQQIVHHNSLRRILTSQMSRSEKEMRNANEKFETDKKLYEKGVIAKMEFFEEQTKFSQKQEALEQLKTGIIQNNITITNLEKERIELTFENEDKIRQLKVELSTITDQLENQIIGWQQSYVLTSPYDGIVNYLGNINENQSVSAGATLFAVLPQDTRLIGYVQIPSQGIGRVEKGQRVNIQLANYPKQEFGQLKGEIMSVSEIPTINQESKEGYYFAKVNLPEGLKTTYNKELKHTAEMIGTASIVTDDLRVLERVFNQFRTLFDD</sequence>
<dbReference type="InterPro" id="IPR058982">
    <property type="entry name" value="Beta-barrel_AprE"/>
</dbReference>
<comment type="subcellular location">
    <subcellularLocation>
        <location evidence="1">Membrane</location>
        <topology evidence="1">Single-pass membrane protein</topology>
    </subcellularLocation>
</comment>
<evidence type="ECO:0000259" key="6">
    <source>
        <dbReference type="Pfam" id="PF26002"/>
    </source>
</evidence>
<accession>A0A2I0QYY3</accession>
<evidence type="ECO:0000313" key="7">
    <source>
        <dbReference type="EMBL" id="PKR79517.1"/>
    </source>
</evidence>
<dbReference type="PANTHER" id="PTHR30386:SF26">
    <property type="entry name" value="TRANSPORT PROTEIN COMB"/>
    <property type="match status" value="1"/>
</dbReference>
<organism evidence="7 8">
    <name type="scientific">Brumimicrobium salinarum</name>
    <dbReference type="NCBI Taxonomy" id="2058658"/>
    <lineage>
        <taxon>Bacteria</taxon>
        <taxon>Pseudomonadati</taxon>
        <taxon>Bacteroidota</taxon>
        <taxon>Flavobacteriia</taxon>
        <taxon>Flavobacteriales</taxon>
        <taxon>Crocinitomicaceae</taxon>
        <taxon>Brumimicrobium</taxon>
    </lineage>
</organism>
<keyword evidence="8" id="KW-1185">Reference proteome</keyword>
<dbReference type="GO" id="GO:0016020">
    <property type="term" value="C:membrane"/>
    <property type="evidence" value="ECO:0007669"/>
    <property type="project" value="UniProtKB-SubCell"/>
</dbReference>
<keyword evidence="2 5" id="KW-0812">Transmembrane</keyword>
<dbReference type="RefSeq" id="WP_101335788.1">
    <property type="nucleotide sequence ID" value="NZ_PJNI01000026.1"/>
</dbReference>
<dbReference type="PANTHER" id="PTHR30386">
    <property type="entry name" value="MEMBRANE FUSION SUBUNIT OF EMRAB-TOLC MULTIDRUG EFFLUX PUMP"/>
    <property type="match status" value="1"/>
</dbReference>
<dbReference type="InterPro" id="IPR050739">
    <property type="entry name" value="MFP"/>
</dbReference>